<evidence type="ECO:0000313" key="2">
    <source>
        <dbReference type="Proteomes" id="UP001150581"/>
    </source>
</evidence>
<keyword evidence="2" id="KW-1185">Reference proteome</keyword>
<name>A0ACC1ITC4_9FUNG</name>
<sequence length="449" mass="48217">MASLENSDSQVYTSVKDYYGKVLQSSKDLKTSACTTGSRPNPILRNIISKVPDAVNDKFYGCGNPIPLGISGKDVLDLGSGSGRDCYVAAALVGPQGSVTGIDMTDEQLQTARENIDAFGQTLGYQPNLKFLTGYIEMLQDAGVAKESKDICISNCVINLSPNKRLVLEGVYQALRSGGELYFSDVYADAQLSDEARAHDVLLGECIGGALFTQEFEKIAHDIGFATPRVLAISHIEVHDEELKALVNDTKFFSITYRLFKTPQGDIRPGGNALVSVTYNGAIEGHEEEYVLDVNNVFKRNVPTVVGAETACVLSLSWLEKYFTFDYDFEVKQDGATEKMNVSGEVASTLVLMQKAYEESIESEPSAGCCPPKTKSSGCCPPKAKSSDCCPPKPASDNASAGSCLPKIKSSGCCPPKPITADTPKAEATGKLEILNAFSKDKCCGKKCC</sequence>
<evidence type="ECO:0000313" key="1">
    <source>
        <dbReference type="EMBL" id="KAJ1900562.1"/>
    </source>
</evidence>
<organism evidence="1 2">
    <name type="scientific">Kickxella alabastrina</name>
    <dbReference type="NCBI Taxonomy" id="61397"/>
    <lineage>
        <taxon>Eukaryota</taxon>
        <taxon>Fungi</taxon>
        <taxon>Fungi incertae sedis</taxon>
        <taxon>Zoopagomycota</taxon>
        <taxon>Kickxellomycotina</taxon>
        <taxon>Kickxellomycetes</taxon>
        <taxon>Kickxellales</taxon>
        <taxon>Kickxellaceae</taxon>
        <taxon>Kickxella</taxon>
    </lineage>
</organism>
<proteinExistence type="predicted"/>
<accession>A0ACC1ITC4</accession>
<gene>
    <name evidence="1" type="ORF">LPJ66_001391</name>
</gene>
<comment type="caution">
    <text evidence="1">The sequence shown here is derived from an EMBL/GenBank/DDBJ whole genome shotgun (WGS) entry which is preliminary data.</text>
</comment>
<reference evidence="1" key="1">
    <citation type="submission" date="2022-07" db="EMBL/GenBank/DDBJ databases">
        <title>Phylogenomic reconstructions and comparative analyses of Kickxellomycotina fungi.</title>
        <authorList>
            <person name="Reynolds N.K."/>
            <person name="Stajich J.E."/>
            <person name="Barry K."/>
            <person name="Grigoriev I.V."/>
            <person name="Crous P."/>
            <person name="Smith M.E."/>
        </authorList>
    </citation>
    <scope>NUCLEOTIDE SEQUENCE</scope>
    <source>
        <strain evidence="1">Benny 63K</strain>
    </source>
</reference>
<protein>
    <submittedName>
        <fullName evidence="1">Uncharacterized protein</fullName>
    </submittedName>
</protein>
<dbReference type="Proteomes" id="UP001150581">
    <property type="component" value="Unassembled WGS sequence"/>
</dbReference>
<dbReference type="EMBL" id="JANBPG010000073">
    <property type="protein sequence ID" value="KAJ1900562.1"/>
    <property type="molecule type" value="Genomic_DNA"/>
</dbReference>